<name>A0A0B2AE44_9MICC</name>
<dbReference type="EMBL" id="JTDL01000137">
    <property type="protein sequence ID" value="KHL01849.1"/>
    <property type="molecule type" value="Genomic_DNA"/>
</dbReference>
<dbReference type="AlphaFoldDB" id="A0A0B2AE44"/>
<proteinExistence type="predicted"/>
<evidence type="ECO:0000313" key="1">
    <source>
        <dbReference type="EMBL" id="KHL01849.1"/>
    </source>
</evidence>
<keyword evidence="2" id="KW-1185">Reference proteome</keyword>
<protein>
    <submittedName>
        <fullName evidence="1">Uncharacterized protein</fullName>
    </submittedName>
</protein>
<dbReference type="Proteomes" id="UP000030982">
    <property type="component" value="Unassembled WGS sequence"/>
</dbReference>
<comment type="caution">
    <text evidence="1">The sequence shown here is derived from an EMBL/GenBank/DDBJ whole genome shotgun (WGS) entry which is preliminary data.</text>
</comment>
<organism evidence="1 2">
    <name type="scientific">Sinomonas humi</name>
    <dbReference type="NCBI Taxonomy" id="1338436"/>
    <lineage>
        <taxon>Bacteria</taxon>
        <taxon>Bacillati</taxon>
        <taxon>Actinomycetota</taxon>
        <taxon>Actinomycetes</taxon>
        <taxon>Micrococcales</taxon>
        <taxon>Micrococcaceae</taxon>
        <taxon>Sinomonas</taxon>
    </lineage>
</organism>
<accession>A0A0B2AE44</accession>
<gene>
    <name evidence="1" type="ORF">LK10_14380</name>
</gene>
<dbReference type="STRING" id="1338436.LK10_14380"/>
<evidence type="ECO:0000313" key="2">
    <source>
        <dbReference type="Proteomes" id="UP000030982"/>
    </source>
</evidence>
<sequence length="322" mass="33795">MRVALLWGLGLVLAVIAAIVSVKAVASGQGPDQPVRAYLDALQAGDGGRALGALHAQVPSGSAALLDGAPLRDSMSRVRDLNVGTARPAANGRESVPVTFTSGGKSYTSSFLVEQTGSDWVFFPRWSIVPDQLPVLQASVVNSSRATINGTAVNMPSGHNSFPVFYPGSYVGSLPGEYFAASPVTTVVSQKSSTESMSLDTKATPALTTALDAKAKDFLDQCAKSASSQQRLQPDCPFSYSTDNRIVDGSIAWSITQYPSASVTPFSGQWTVSPLSGKARLTARQIDLFTGQVSPLNVETDFIFRVNLSVSGTTITMTPVLG</sequence>
<reference evidence="1 2" key="1">
    <citation type="submission" date="2014-09" db="EMBL/GenBank/DDBJ databases">
        <title>Genome sequence of Sinomonas sp. MUSC 117.</title>
        <authorList>
            <person name="Lee L.-H."/>
        </authorList>
    </citation>
    <scope>NUCLEOTIDE SEQUENCE [LARGE SCALE GENOMIC DNA]</scope>
    <source>
        <strain evidence="1 2">MUSC 117</strain>
    </source>
</reference>